<gene>
    <name evidence="2" type="ORF">L195_g045649</name>
</gene>
<accession>A0A2K3MFM8</accession>
<dbReference type="GO" id="GO:0005782">
    <property type="term" value="C:peroxisomal matrix"/>
    <property type="evidence" value="ECO:0007669"/>
    <property type="project" value="TreeGrafter"/>
</dbReference>
<evidence type="ECO:0000313" key="2">
    <source>
        <dbReference type="EMBL" id="PNX89529.1"/>
    </source>
</evidence>
<feature type="domain" description="Malonyl-CoA decarboxylase C-terminal" evidence="1">
    <location>
        <begin position="94"/>
        <end position="121"/>
    </location>
</feature>
<dbReference type="GO" id="GO:0050080">
    <property type="term" value="F:malonyl-CoA decarboxylase activity"/>
    <property type="evidence" value="ECO:0007669"/>
    <property type="project" value="InterPro"/>
</dbReference>
<dbReference type="AlphaFoldDB" id="A0A2K3MFM8"/>
<name>A0A2K3MFM8_TRIPR</name>
<dbReference type="Proteomes" id="UP000236291">
    <property type="component" value="Unassembled WGS sequence"/>
</dbReference>
<evidence type="ECO:0000313" key="3">
    <source>
        <dbReference type="Proteomes" id="UP000236291"/>
    </source>
</evidence>
<dbReference type="GO" id="GO:0006633">
    <property type="term" value="P:fatty acid biosynthetic process"/>
    <property type="evidence" value="ECO:0007669"/>
    <property type="project" value="InterPro"/>
</dbReference>
<dbReference type="Gene3D" id="3.40.630.150">
    <property type="entry name" value="Malonyl-CoA decarboxylase, catalytic domain"/>
    <property type="match status" value="1"/>
</dbReference>
<sequence>MAFLSLMSVSSDEYYYVLQRYCHGEKRNGSVVQPVCFYILQMDSFSRNFVSIKTPFDALMCQIPSAREEERKSFGLCSKFSLTKWSGMSCKLNMVERINWMADLSEKGLSQSGGIMVNYVYSLDNIEEYAHSYFSNGIIQASSDIRRYVE</sequence>
<organism evidence="2 3">
    <name type="scientific">Trifolium pratense</name>
    <name type="common">Red clover</name>
    <dbReference type="NCBI Taxonomy" id="57577"/>
    <lineage>
        <taxon>Eukaryota</taxon>
        <taxon>Viridiplantae</taxon>
        <taxon>Streptophyta</taxon>
        <taxon>Embryophyta</taxon>
        <taxon>Tracheophyta</taxon>
        <taxon>Spermatophyta</taxon>
        <taxon>Magnoliopsida</taxon>
        <taxon>eudicotyledons</taxon>
        <taxon>Gunneridae</taxon>
        <taxon>Pentapetalae</taxon>
        <taxon>rosids</taxon>
        <taxon>fabids</taxon>
        <taxon>Fabales</taxon>
        <taxon>Fabaceae</taxon>
        <taxon>Papilionoideae</taxon>
        <taxon>50 kb inversion clade</taxon>
        <taxon>NPAAA clade</taxon>
        <taxon>Hologalegina</taxon>
        <taxon>IRL clade</taxon>
        <taxon>Trifolieae</taxon>
        <taxon>Trifolium</taxon>
    </lineage>
</organism>
<comment type="caution">
    <text evidence="2">The sequence shown here is derived from an EMBL/GenBank/DDBJ whole genome shotgun (WGS) entry which is preliminary data.</text>
</comment>
<dbReference type="Pfam" id="PF05292">
    <property type="entry name" value="MCD"/>
    <property type="match status" value="1"/>
</dbReference>
<protein>
    <submittedName>
        <fullName evidence="2">Malonyl-CoA decarboxylase mitochondrial-like</fullName>
    </submittedName>
</protein>
<dbReference type="GO" id="GO:0005759">
    <property type="term" value="C:mitochondrial matrix"/>
    <property type="evidence" value="ECO:0007669"/>
    <property type="project" value="TreeGrafter"/>
</dbReference>
<dbReference type="PANTHER" id="PTHR28641">
    <property type="match status" value="1"/>
</dbReference>
<feature type="non-terminal residue" evidence="2">
    <location>
        <position position="150"/>
    </location>
</feature>
<dbReference type="InterPro" id="IPR042303">
    <property type="entry name" value="Malonyl_CoA_deC_C_sf"/>
</dbReference>
<evidence type="ECO:0000259" key="1">
    <source>
        <dbReference type="Pfam" id="PF05292"/>
    </source>
</evidence>
<dbReference type="GO" id="GO:0006085">
    <property type="term" value="P:acetyl-CoA biosynthetic process"/>
    <property type="evidence" value="ECO:0007669"/>
    <property type="project" value="TreeGrafter"/>
</dbReference>
<proteinExistence type="predicted"/>
<dbReference type="InterPro" id="IPR038917">
    <property type="entry name" value="Malonyl_CoA_deC"/>
</dbReference>
<dbReference type="PANTHER" id="PTHR28641:SF1">
    <property type="entry name" value="MALONYL-COA DECARBOXYLASE, MITOCHONDRIAL"/>
    <property type="match status" value="1"/>
</dbReference>
<dbReference type="GO" id="GO:2001294">
    <property type="term" value="P:malonyl-CoA catabolic process"/>
    <property type="evidence" value="ECO:0007669"/>
    <property type="project" value="TreeGrafter"/>
</dbReference>
<reference evidence="2 3" key="1">
    <citation type="journal article" date="2014" name="Am. J. Bot.">
        <title>Genome assembly and annotation for red clover (Trifolium pratense; Fabaceae).</title>
        <authorList>
            <person name="Istvanek J."/>
            <person name="Jaros M."/>
            <person name="Krenek A."/>
            <person name="Repkova J."/>
        </authorList>
    </citation>
    <scope>NUCLEOTIDE SEQUENCE [LARGE SCALE GENOMIC DNA]</scope>
    <source>
        <strain evidence="3">cv. Tatra</strain>
        <tissue evidence="2">Young leaves</tissue>
    </source>
</reference>
<dbReference type="STRING" id="57577.A0A2K3MFM8"/>
<reference evidence="2 3" key="2">
    <citation type="journal article" date="2017" name="Front. Plant Sci.">
        <title>Gene Classification and Mining of Molecular Markers Useful in Red Clover (Trifolium pratense) Breeding.</title>
        <authorList>
            <person name="Istvanek J."/>
            <person name="Dluhosova J."/>
            <person name="Dluhos P."/>
            <person name="Patkova L."/>
            <person name="Nedelnik J."/>
            <person name="Repkova J."/>
        </authorList>
    </citation>
    <scope>NUCLEOTIDE SEQUENCE [LARGE SCALE GENOMIC DNA]</scope>
    <source>
        <strain evidence="3">cv. Tatra</strain>
        <tissue evidence="2">Young leaves</tissue>
    </source>
</reference>
<dbReference type="InterPro" id="IPR007956">
    <property type="entry name" value="Malonyl_CoA_deC_C"/>
</dbReference>
<dbReference type="EMBL" id="ASHM01060084">
    <property type="protein sequence ID" value="PNX89529.1"/>
    <property type="molecule type" value="Genomic_DNA"/>
</dbReference>